<feature type="region of interest" description="Disordered" evidence="4">
    <location>
        <begin position="1"/>
        <end position="65"/>
    </location>
</feature>
<organism evidence="6 7">
    <name type="scientific">Kineobactrum sediminis</name>
    <dbReference type="NCBI Taxonomy" id="1905677"/>
    <lineage>
        <taxon>Bacteria</taxon>
        <taxon>Pseudomonadati</taxon>
        <taxon>Pseudomonadota</taxon>
        <taxon>Gammaproteobacteria</taxon>
        <taxon>Cellvibrionales</taxon>
        <taxon>Halieaceae</taxon>
        <taxon>Kineobactrum</taxon>
    </lineage>
</organism>
<keyword evidence="7" id="KW-1185">Reference proteome</keyword>
<evidence type="ECO:0000259" key="5">
    <source>
        <dbReference type="Pfam" id="PF02120"/>
    </source>
</evidence>
<comment type="function">
    <text evidence="1">Controls the length of the flagellar hook.</text>
</comment>
<comment type="similarity">
    <text evidence="2">Belongs to the FliK family.</text>
</comment>
<dbReference type="InterPro" id="IPR038610">
    <property type="entry name" value="FliK-like_C_sf"/>
</dbReference>
<evidence type="ECO:0000256" key="2">
    <source>
        <dbReference type="ARBA" id="ARBA00009149"/>
    </source>
</evidence>
<evidence type="ECO:0000256" key="4">
    <source>
        <dbReference type="SAM" id="MobiDB-lite"/>
    </source>
</evidence>
<evidence type="ECO:0000313" key="7">
    <source>
        <dbReference type="Proteomes" id="UP000234845"/>
    </source>
</evidence>
<dbReference type="GO" id="GO:0009424">
    <property type="term" value="C:bacterial-type flagellum hook"/>
    <property type="evidence" value="ECO:0007669"/>
    <property type="project" value="InterPro"/>
</dbReference>
<name>A0A2N5Y6E6_9GAMM</name>
<dbReference type="GO" id="GO:0044780">
    <property type="term" value="P:bacterial-type flagellum assembly"/>
    <property type="evidence" value="ECO:0007669"/>
    <property type="project" value="InterPro"/>
</dbReference>
<dbReference type="Pfam" id="PF02120">
    <property type="entry name" value="Flg_hook"/>
    <property type="match status" value="1"/>
</dbReference>
<evidence type="ECO:0000256" key="3">
    <source>
        <dbReference type="ARBA" id="ARBA00022795"/>
    </source>
</evidence>
<dbReference type="RefSeq" id="WP_101519607.1">
    <property type="nucleotide sequence ID" value="NZ_PKLZ01000001.1"/>
</dbReference>
<sequence>MSALATISAAPAAVGGARSGQSSVEGGPSKAETGPLFSDVLGGRPSPTSGPAESAPPAEQSGLAPEQEIAEEPVADDAGTAELKETLALLQGAGNEIELPDALANAEPIMPTLPTAVPALVQGTLQATQQLSVNEADSLQQYMATLRQAPAAAVTGSETAAANTNSSLFELLQNMAAGKVPPALADSVAGGSRGDGATPLYALVAGQPAGATAAAANPALPLPAADAQAAFEQTLDRVAWMAREGLQQARLQLQPAHLGRIDIVLDMEGTEARLHMASQQPLVRDALEALLPRLRDALAEQGIQLADASVADSGRQTAEHDSSRDSGTIASADTADAAASEGLELQSAKMQSVGLLDLYV</sequence>
<feature type="domain" description="Flagellar hook-length control protein-like C-terminal" evidence="5">
    <location>
        <begin position="236"/>
        <end position="317"/>
    </location>
</feature>
<feature type="compositionally biased region" description="Low complexity" evidence="4">
    <location>
        <begin position="1"/>
        <end position="13"/>
    </location>
</feature>
<evidence type="ECO:0000256" key="1">
    <source>
        <dbReference type="ARBA" id="ARBA00003944"/>
    </source>
</evidence>
<accession>A0A2N5Y6E6</accession>
<dbReference type="InterPro" id="IPR021136">
    <property type="entry name" value="Flagellar_hook_control-like_C"/>
</dbReference>
<evidence type="ECO:0000313" key="6">
    <source>
        <dbReference type="EMBL" id="PLW83970.1"/>
    </source>
</evidence>
<dbReference type="PANTHER" id="PTHR37533:SF2">
    <property type="entry name" value="FLAGELLAR HOOK-LENGTH CONTROL PROTEIN"/>
    <property type="match status" value="1"/>
</dbReference>
<dbReference type="InterPro" id="IPR001635">
    <property type="entry name" value="Flag_hook_Flik"/>
</dbReference>
<keyword evidence="3" id="KW-1005">Bacterial flagellum biogenesis</keyword>
<dbReference type="PRINTS" id="PR01007">
    <property type="entry name" value="FLGHOOKFLIK"/>
</dbReference>
<dbReference type="EMBL" id="PKLZ01000001">
    <property type="protein sequence ID" value="PLW83970.1"/>
    <property type="molecule type" value="Genomic_DNA"/>
</dbReference>
<reference evidence="7" key="1">
    <citation type="submission" date="2017-11" db="EMBL/GenBank/DDBJ databases">
        <title>The draft genome sequence of Chromatocurvus sp. F02.</title>
        <authorList>
            <person name="Du Z.-J."/>
            <person name="Chang Y.-Q."/>
        </authorList>
    </citation>
    <scope>NUCLEOTIDE SEQUENCE [LARGE SCALE GENOMIC DNA]</scope>
    <source>
        <strain evidence="7">F02</strain>
    </source>
</reference>
<gene>
    <name evidence="6" type="ORF">CWI75_01045</name>
</gene>
<feature type="region of interest" description="Disordered" evidence="4">
    <location>
        <begin position="309"/>
        <end position="335"/>
    </location>
</feature>
<dbReference type="Gene3D" id="3.30.750.140">
    <property type="match status" value="1"/>
</dbReference>
<dbReference type="InterPro" id="IPR052563">
    <property type="entry name" value="FliK"/>
</dbReference>
<dbReference type="OrthoDB" id="1792985at2"/>
<protein>
    <recommendedName>
        <fullName evidence="5">Flagellar hook-length control protein-like C-terminal domain-containing protein</fullName>
    </recommendedName>
</protein>
<dbReference type="AlphaFoldDB" id="A0A2N5Y6E6"/>
<proteinExistence type="inferred from homology"/>
<dbReference type="CDD" id="cd17470">
    <property type="entry name" value="T3SS_Flik_C"/>
    <property type="match status" value="1"/>
</dbReference>
<dbReference type="Proteomes" id="UP000234845">
    <property type="component" value="Unassembled WGS sequence"/>
</dbReference>
<comment type="caution">
    <text evidence="6">The sequence shown here is derived from an EMBL/GenBank/DDBJ whole genome shotgun (WGS) entry which is preliminary data.</text>
</comment>
<dbReference type="PANTHER" id="PTHR37533">
    <property type="entry name" value="FLAGELLAR HOOK-LENGTH CONTROL PROTEIN"/>
    <property type="match status" value="1"/>
</dbReference>